<evidence type="ECO:0000259" key="2">
    <source>
        <dbReference type="SMART" id="SM00014"/>
    </source>
</evidence>
<dbReference type="InterPro" id="IPR000326">
    <property type="entry name" value="PAP2/HPO"/>
</dbReference>
<keyword evidence="1" id="KW-0732">Signal</keyword>
<feature type="signal peptide" evidence="1">
    <location>
        <begin position="1"/>
        <end position="19"/>
    </location>
</feature>
<evidence type="ECO:0000256" key="1">
    <source>
        <dbReference type="SAM" id="SignalP"/>
    </source>
</evidence>
<dbReference type="Proteomes" id="UP000659388">
    <property type="component" value="Unassembled WGS sequence"/>
</dbReference>
<evidence type="ECO:0000313" key="4">
    <source>
        <dbReference type="Proteomes" id="UP000659388"/>
    </source>
</evidence>
<gene>
    <name evidence="3" type="ORF">JL102_09900</name>
</gene>
<proteinExistence type="predicted"/>
<dbReference type="PANTHER" id="PTHR14969:SF13">
    <property type="entry name" value="AT30094P"/>
    <property type="match status" value="1"/>
</dbReference>
<feature type="chain" id="PRO_5036921435" evidence="1">
    <location>
        <begin position="20"/>
        <end position="274"/>
    </location>
</feature>
<dbReference type="RefSeq" id="WP_202244239.1">
    <property type="nucleotide sequence ID" value="NZ_JAESIY010000005.1"/>
</dbReference>
<protein>
    <submittedName>
        <fullName evidence="3">Phosphatase PAP2 family protein</fullName>
    </submittedName>
</protein>
<dbReference type="EMBL" id="JAESIY010000005">
    <property type="protein sequence ID" value="MBL3656443.1"/>
    <property type="molecule type" value="Genomic_DNA"/>
</dbReference>
<dbReference type="Pfam" id="PF01569">
    <property type="entry name" value="PAP2"/>
    <property type="match status" value="1"/>
</dbReference>
<name>A0A937F9F2_9BACT</name>
<reference evidence="3" key="1">
    <citation type="submission" date="2021-01" db="EMBL/GenBank/DDBJ databases">
        <title>Fulvivirga kasyanovii gen. nov., sp nov., a novel member of the phylum Bacteroidetes isolated from seawater in a mussel farm.</title>
        <authorList>
            <person name="Zhao L.-H."/>
            <person name="Wang Z.-J."/>
        </authorList>
    </citation>
    <scope>NUCLEOTIDE SEQUENCE</scope>
    <source>
        <strain evidence="3">2943</strain>
    </source>
</reference>
<dbReference type="PANTHER" id="PTHR14969">
    <property type="entry name" value="SPHINGOSINE-1-PHOSPHATE PHOSPHOHYDROLASE"/>
    <property type="match status" value="1"/>
</dbReference>
<dbReference type="SUPFAM" id="SSF48317">
    <property type="entry name" value="Acid phosphatase/Vanadium-dependent haloperoxidase"/>
    <property type="match status" value="1"/>
</dbReference>
<keyword evidence="4" id="KW-1185">Reference proteome</keyword>
<dbReference type="AlphaFoldDB" id="A0A937F9F2"/>
<comment type="caution">
    <text evidence="3">The sequence shown here is derived from an EMBL/GenBank/DDBJ whole genome shotgun (WGS) entry which is preliminary data.</text>
</comment>
<organism evidence="3 4">
    <name type="scientific">Fulvivirga sediminis</name>
    <dbReference type="NCBI Taxonomy" id="2803949"/>
    <lineage>
        <taxon>Bacteria</taxon>
        <taxon>Pseudomonadati</taxon>
        <taxon>Bacteroidota</taxon>
        <taxon>Cytophagia</taxon>
        <taxon>Cytophagales</taxon>
        <taxon>Fulvivirgaceae</taxon>
        <taxon>Fulvivirga</taxon>
    </lineage>
</organism>
<evidence type="ECO:0000313" key="3">
    <source>
        <dbReference type="EMBL" id="MBL3656443.1"/>
    </source>
</evidence>
<dbReference type="Gene3D" id="1.20.144.10">
    <property type="entry name" value="Phosphatidic acid phosphatase type 2/haloperoxidase"/>
    <property type="match status" value="1"/>
</dbReference>
<dbReference type="CDD" id="cd01610">
    <property type="entry name" value="PAP2_like"/>
    <property type="match status" value="1"/>
</dbReference>
<sequence length="274" mass="30413">MKKYIYCYFLTVLSLTCYAQQSDSTAKLKQPFFKRITFDASNTGLTIIKTYARPFHWKKQDWMKFGGVLVISAGASFLDDPMYKYFRDHPTGPMDEFASVGDFLGQPEHNYPFMLAVWGSGVIINNDWLRDTGVMLFASVTTSGLIQTGLKELTGRARPSTGEGPHSFDPFSGPSYHSFPSGHTMLALASAWILAHQVNFMPLKIAFYALPIVTGISRVYVGAHWFSDILLGSALGIACAETVLRLYPKIKRNKNAALSFGPTSSGLGLVYKFK</sequence>
<feature type="domain" description="Phosphatidic acid phosphatase type 2/haloperoxidase" evidence="2">
    <location>
        <begin position="132"/>
        <end position="244"/>
    </location>
</feature>
<dbReference type="InterPro" id="IPR036938">
    <property type="entry name" value="PAP2/HPO_sf"/>
</dbReference>
<dbReference type="SMART" id="SM00014">
    <property type="entry name" value="acidPPc"/>
    <property type="match status" value="1"/>
</dbReference>
<accession>A0A937F9F2</accession>